<organism evidence="7 8">
    <name type="scientific">Haemaphysalis longicornis</name>
    <name type="common">Bush tick</name>
    <dbReference type="NCBI Taxonomy" id="44386"/>
    <lineage>
        <taxon>Eukaryota</taxon>
        <taxon>Metazoa</taxon>
        <taxon>Ecdysozoa</taxon>
        <taxon>Arthropoda</taxon>
        <taxon>Chelicerata</taxon>
        <taxon>Arachnida</taxon>
        <taxon>Acari</taxon>
        <taxon>Parasitiformes</taxon>
        <taxon>Ixodida</taxon>
        <taxon>Ixodoidea</taxon>
        <taxon>Ixodidae</taxon>
        <taxon>Haemaphysalinae</taxon>
        <taxon>Haemaphysalis</taxon>
    </lineage>
</organism>
<feature type="compositionally biased region" description="Acidic residues" evidence="5">
    <location>
        <begin position="1"/>
        <end position="12"/>
    </location>
</feature>
<feature type="region of interest" description="Disordered" evidence="5">
    <location>
        <begin position="83"/>
        <end position="114"/>
    </location>
</feature>
<comment type="similarity">
    <text evidence="2">Belongs to the ATP-dependent AMP-binding enzyme family.</text>
</comment>
<dbReference type="OrthoDB" id="10253869at2759"/>
<evidence type="ECO:0000313" key="7">
    <source>
        <dbReference type="EMBL" id="KAH9372326.1"/>
    </source>
</evidence>
<evidence type="ECO:0000256" key="3">
    <source>
        <dbReference type="ARBA" id="ARBA00022598"/>
    </source>
</evidence>
<feature type="compositionally biased region" description="Basic and acidic residues" evidence="5">
    <location>
        <begin position="90"/>
        <end position="109"/>
    </location>
</feature>
<sequence length="324" mass="36036">MLESTPAEEEPIEQIISILDDDSDQPRKPLPSTGARARGRKGGYSPDGPDSCVNAAVMGRPKKVRTPEEEAAYQEGCRTAKREAMRHHRADPERCAEAVSEKRRRRVEDPCFSPGNCESRRLNARRRRESDPGLRLVENFQHQALPRHGGEIRDQISDSDCTHTLTDVEFVDKITEAVSTLKLKGHFATGPAKGFVNTTDFVNTDEGTFREALIEDPRDYVLAICYTSGTTGQPKGAVATHYGFLANIATSGYVLPCKSTFLTRASTYPFRPEGRQSTTPHKIYARASRTKPTQLVIEEKGSLERPGAIDINYNAFSAKWLLLK</sequence>
<evidence type="ECO:0000256" key="2">
    <source>
        <dbReference type="ARBA" id="ARBA00006432"/>
    </source>
</evidence>
<evidence type="ECO:0000313" key="8">
    <source>
        <dbReference type="Proteomes" id="UP000821853"/>
    </source>
</evidence>
<proteinExistence type="inferred from homology"/>
<dbReference type="EMBL" id="JABSTR010000006">
    <property type="protein sequence ID" value="KAH9372326.1"/>
    <property type="molecule type" value="Genomic_DNA"/>
</dbReference>
<dbReference type="GO" id="GO:0005777">
    <property type="term" value="C:peroxisome"/>
    <property type="evidence" value="ECO:0007669"/>
    <property type="project" value="UniProtKB-SubCell"/>
</dbReference>
<name>A0A9J6G1M2_HAELO</name>
<dbReference type="SUPFAM" id="SSF56801">
    <property type="entry name" value="Acetyl-CoA synthetase-like"/>
    <property type="match status" value="1"/>
</dbReference>
<evidence type="ECO:0000256" key="1">
    <source>
        <dbReference type="ARBA" id="ARBA00004275"/>
    </source>
</evidence>
<dbReference type="Pfam" id="PF00501">
    <property type="entry name" value="AMP-binding"/>
    <property type="match status" value="1"/>
</dbReference>
<evidence type="ECO:0000259" key="6">
    <source>
        <dbReference type="Pfam" id="PF00501"/>
    </source>
</evidence>
<gene>
    <name evidence="7" type="ORF">HPB48_001583</name>
</gene>
<protein>
    <recommendedName>
        <fullName evidence="6">AMP-dependent synthetase/ligase domain-containing protein</fullName>
    </recommendedName>
</protein>
<dbReference type="AlphaFoldDB" id="A0A9J6G1M2"/>
<reference evidence="7 8" key="1">
    <citation type="journal article" date="2020" name="Cell">
        <title>Large-Scale Comparative Analyses of Tick Genomes Elucidate Their Genetic Diversity and Vector Capacities.</title>
        <authorList>
            <consortium name="Tick Genome and Microbiome Consortium (TIGMIC)"/>
            <person name="Jia N."/>
            <person name="Wang J."/>
            <person name="Shi W."/>
            <person name="Du L."/>
            <person name="Sun Y."/>
            <person name="Zhan W."/>
            <person name="Jiang J.F."/>
            <person name="Wang Q."/>
            <person name="Zhang B."/>
            <person name="Ji P."/>
            <person name="Bell-Sakyi L."/>
            <person name="Cui X.M."/>
            <person name="Yuan T.T."/>
            <person name="Jiang B.G."/>
            <person name="Yang W.F."/>
            <person name="Lam T.T."/>
            <person name="Chang Q.C."/>
            <person name="Ding S.J."/>
            <person name="Wang X.J."/>
            <person name="Zhu J.G."/>
            <person name="Ruan X.D."/>
            <person name="Zhao L."/>
            <person name="Wei J.T."/>
            <person name="Ye R.Z."/>
            <person name="Que T.C."/>
            <person name="Du C.H."/>
            <person name="Zhou Y.H."/>
            <person name="Cheng J.X."/>
            <person name="Dai P.F."/>
            <person name="Guo W.B."/>
            <person name="Han X.H."/>
            <person name="Huang E.J."/>
            <person name="Li L.F."/>
            <person name="Wei W."/>
            <person name="Gao Y.C."/>
            <person name="Liu J.Z."/>
            <person name="Shao H.Z."/>
            <person name="Wang X."/>
            <person name="Wang C.C."/>
            <person name="Yang T.C."/>
            <person name="Huo Q.B."/>
            <person name="Li W."/>
            <person name="Chen H.Y."/>
            <person name="Chen S.E."/>
            <person name="Zhou L.G."/>
            <person name="Ni X.B."/>
            <person name="Tian J.H."/>
            <person name="Sheng Y."/>
            <person name="Liu T."/>
            <person name="Pan Y.S."/>
            <person name="Xia L.Y."/>
            <person name="Li J."/>
            <person name="Zhao F."/>
            <person name="Cao W.C."/>
        </authorList>
    </citation>
    <scope>NUCLEOTIDE SEQUENCE [LARGE SCALE GENOMIC DNA]</scope>
    <source>
        <strain evidence="7">HaeL-2018</strain>
    </source>
</reference>
<comment type="subcellular location">
    <subcellularLocation>
        <location evidence="1">Peroxisome</location>
    </subcellularLocation>
</comment>
<dbReference type="Gene3D" id="3.40.50.980">
    <property type="match status" value="2"/>
</dbReference>
<keyword evidence="3" id="KW-0436">Ligase</keyword>
<comment type="caution">
    <text evidence="7">The sequence shown here is derived from an EMBL/GenBank/DDBJ whole genome shotgun (WGS) entry which is preliminary data.</text>
</comment>
<keyword evidence="8" id="KW-1185">Reference proteome</keyword>
<dbReference type="PROSITE" id="PS00455">
    <property type="entry name" value="AMP_BINDING"/>
    <property type="match status" value="1"/>
</dbReference>
<dbReference type="InterPro" id="IPR020845">
    <property type="entry name" value="AMP-binding_CS"/>
</dbReference>
<dbReference type="VEuPathDB" id="VectorBase:HLOH_042665"/>
<dbReference type="GO" id="GO:0016405">
    <property type="term" value="F:CoA-ligase activity"/>
    <property type="evidence" value="ECO:0007669"/>
    <property type="project" value="TreeGrafter"/>
</dbReference>
<feature type="domain" description="AMP-dependent synthetase/ligase" evidence="6">
    <location>
        <begin position="150"/>
        <end position="251"/>
    </location>
</feature>
<feature type="region of interest" description="Disordered" evidence="5">
    <location>
        <begin position="1"/>
        <end position="54"/>
    </location>
</feature>
<keyword evidence="4" id="KW-0576">Peroxisome</keyword>
<evidence type="ECO:0000256" key="4">
    <source>
        <dbReference type="ARBA" id="ARBA00023140"/>
    </source>
</evidence>
<dbReference type="Proteomes" id="UP000821853">
    <property type="component" value="Chromosome 4"/>
</dbReference>
<evidence type="ECO:0000256" key="5">
    <source>
        <dbReference type="SAM" id="MobiDB-lite"/>
    </source>
</evidence>
<dbReference type="PANTHER" id="PTHR24096">
    <property type="entry name" value="LONG-CHAIN-FATTY-ACID--COA LIGASE"/>
    <property type="match status" value="1"/>
</dbReference>
<accession>A0A9J6G1M2</accession>
<dbReference type="PANTHER" id="PTHR24096:SF149">
    <property type="entry name" value="AMP-BINDING DOMAIN-CONTAINING PROTEIN-RELATED"/>
    <property type="match status" value="1"/>
</dbReference>
<dbReference type="InterPro" id="IPR000873">
    <property type="entry name" value="AMP-dep_synth/lig_dom"/>
</dbReference>